<dbReference type="GO" id="GO:0046872">
    <property type="term" value="F:metal ion binding"/>
    <property type="evidence" value="ECO:0007669"/>
    <property type="project" value="UniProtKB-KW"/>
</dbReference>
<feature type="binding site" evidence="3">
    <location>
        <position position="290"/>
    </location>
    <ligand>
        <name>CTP</name>
        <dbReference type="ChEBI" id="CHEBI:37563"/>
    </ligand>
</feature>
<dbReference type="GO" id="GO:0071513">
    <property type="term" value="C:phosphopantothenoylcysteine decarboxylase complex"/>
    <property type="evidence" value="ECO:0007669"/>
    <property type="project" value="TreeGrafter"/>
</dbReference>
<dbReference type="OrthoDB" id="9802554at2"/>
<evidence type="ECO:0000256" key="4">
    <source>
        <dbReference type="RuleBase" id="RU364078"/>
    </source>
</evidence>
<keyword evidence="3 4" id="KW-0288">FMN</keyword>
<dbReference type="Pfam" id="PF04127">
    <property type="entry name" value="DFP"/>
    <property type="match status" value="1"/>
</dbReference>
<dbReference type="UniPathway" id="UPA00241">
    <property type="reaction ID" value="UER00353"/>
</dbReference>
<dbReference type="PANTHER" id="PTHR14359:SF6">
    <property type="entry name" value="PHOSPHOPANTOTHENOYLCYSTEINE DECARBOXYLASE"/>
    <property type="match status" value="1"/>
</dbReference>
<evidence type="ECO:0000256" key="2">
    <source>
        <dbReference type="ARBA" id="ARBA00023239"/>
    </source>
</evidence>
<feature type="binding site" evidence="3">
    <location>
        <position position="353"/>
    </location>
    <ligand>
        <name>CTP</name>
        <dbReference type="ChEBI" id="CHEBI:37563"/>
    </ligand>
</feature>
<dbReference type="InterPro" id="IPR035929">
    <property type="entry name" value="CoaB-like_sf"/>
</dbReference>
<dbReference type="Proteomes" id="UP000246278">
    <property type="component" value="Unassembled WGS sequence"/>
</dbReference>
<dbReference type="GO" id="GO:0015941">
    <property type="term" value="P:pantothenate catabolic process"/>
    <property type="evidence" value="ECO:0007669"/>
    <property type="project" value="InterPro"/>
</dbReference>
<keyword evidence="1 3" id="KW-0210">Decarboxylase</keyword>
<dbReference type="Pfam" id="PF02441">
    <property type="entry name" value="Flavoprotein"/>
    <property type="match status" value="1"/>
</dbReference>
<keyword evidence="3" id="KW-0460">Magnesium</keyword>
<comment type="pathway">
    <text evidence="3 4">Cofactor biosynthesis; coenzyme A biosynthesis; CoA from (R)-pantothenate: step 3/5.</text>
</comment>
<comment type="similarity">
    <text evidence="3 4">In the N-terminal section; belongs to the HFCD (homo-oligomeric flavin containing Cys decarboxylase) superfamily.</text>
</comment>
<feature type="binding site" evidence="3">
    <location>
        <position position="300"/>
    </location>
    <ligand>
        <name>CTP</name>
        <dbReference type="ChEBI" id="CHEBI:37563"/>
    </ligand>
</feature>
<keyword evidence="3 4" id="KW-0285">Flavoprotein</keyword>
<evidence type="ECO:0000313" key="8">
    <source>
        <dbReference type="Proteomes" id="UP000246278"/>
    </source>
</evidence>
<proteinExistence type="inferred from homology"/>
<dbReference type="HAMAP" id="MF_02225">
    <property type="entry name" value="CoaBC"/>
    <property type="match status" value="1"/>
</dbReference>
<dbReference type="InterPro" id="IPR036551">
    <property type="entry name" value="Flavin_trans-like"/>
</dbReference>
<evidence type="ECO:0000256" key="1">
    <source>
        <dbReference type="ARBA" id="ARBA00022793"/>
    </source>
</evidence>
<feature type="binding site" evidence="3">
    <location>
        <begin position="316"/>
        <end position="319"/>
    </location>
    <ligand>
        <name>CTP</name>
        <dbReference type="ChEBI" id="CHEBI:37563"/>
    </ligand>
</feature>
<comment type="function">
    <text evidence="4">Catalyzes two steps in the biosynthesis of coenzyme A. In the first step cysteine is conjugated to 4'-phosphopantothenate to form 4-phosphopantothenoylcysteine, in the latter compound is decarboxylated to form 4'-phosphopantotheine.</text>
</comment>
<dbReference type="RefSeq" id="WP_110022833.1">
    <property type="nucleotide sequence ID" value="NZ_PDNZ01000003.1"/>
</dbReference>
<dbReference type="EC" id="6.3.2.5" evidence="3"/>
<dbReference type="GO" id="GO:0010181">
    <property type="term" value="F:FMN binding"/>
    <property type="evidence" value="ECO:0007669"/>
    <property type="project" value="UniProtKB-UniRule"/>
</dbReference>
<evidence type="ECO:0000313" key="7">
    <source>
        <dbReference type="EMBL" id="PWW82360.1"/>
    </source>
</evidence>
<comment type="function">
    <text evidence="3">Catalyzes two sequential steps in the biosynthesis of coenzyme A. In the first step cysteine is conjugated to 4'-phosphopantothenate to form 4-phosphopantothenoylcysteine. In the second step the latter compound is decarboxylated to form 4'-phosphopantotheine.</text>
</comment>
<dbReference type="GO" id="GO:0004633">
    <property type="term" value="F:phosphopantothenoylcysteine decarboxylase activity"/>
    <property type="evidence" value="ECO:0007669"/>
    <property type="project" value="UniProtKB-UniRule"/>
</dbReference>
<keyword evidence="3" id="KW-0479">Metal-binding</keyword>
<gene>
    <name evidence="3 7" type="primary">coaBC</name>
    <name evidence="7" type="ORF">CR164_04975</name>
</gene>
<dbReference type="InterPro" id="IPR007085">
    <property type="entry name" value="DNA/pantothenate-metab_flavo_C"/>
</dbReference>
<dbReference type="GO" id="GO:0004632">
    <property type="term" value="F:phosphopantothenate--cysteine ligase activity"/>
    <property type="evidence" value="ECO:0007669"/>
    <property type="project" value="UniProtKB-UniRule"/>
</dbReference>
<feature type="domain" description="DNA/pantothenate metabolism flavoprotein C-terminal" evidence="6">
    <location>
        <begin position="197"/>
        <end position="407"/>
    </location>
</feature>
<feature type="binding site" evidence="3">
    <location>
        <position position="349"/>
    </location>
    <ligand>
        <name>CTP</name>
        <dbReference type="ChEBI" id="CHEBI:37563"/>
    </ligand>
</feature>
<keyword evidence="8" id="KW-1185">Reference proteome</keyword>
<comment type="pathway">
    <text evidence="3 4">Cofactor biosynthesis; coenzyme A biosynthesis; CoA from (R)-pantothenate: step 2/5.</text>
</comment>
<dbReference type="EMBL" id="PDNZ01000003">
    <property type="protein sequence ID" value="PWW82360.1"/>
    <property type="molecule type" value="Genomic_DNA"/>
</dbReference>
<dbReference type="SUPFAM" id="SSF102645">
    <property type="entry name" value="CoaB-like"/>
    <property type="match status" value="1"/>
</dbReference>
<protein>
    <recommendedName>
        <fullName evidence="3">Coenzyme A biosynthesis bifunctional protein CoaBC</fullName>
    </recommendedName>
    <alternativeName>
        <fullName evidence="3">DNA/pantothenate metabolism flavoprotein</fullName>
    </alternativeName>
    <alternativeName>
        <fullName evidence="3">Phosphopantothenoylcysteine synthetase/decarboxylase</fullName>
        <shortName evidence="3">PPCS-PPCDC</shortName>
    </alternativeName>
    <domain>
        <recommendedName>
            <fullName evidence="3">Phosphopantothenoylcysteine decarboxylase</fullName>
            <shortName evidence="3">PPC decarboxylase</shortName>
            <shortName evidence="3">PPC-DC</shortName>
            <ecNumber evidence="3">4.1.1.36</ecNumber>
        </recommendedName>
        <alternativeName>
            <fullName evidence="3">CoaC</fullName>
        </alternativeName>
    </domain>
    <domain>
        <recommendedName>
            <fullName evidence="3">Phosphopantothenate--cysteine ligase</fullName>
            <ecNumber evidence="3">6.3.2.5</ecNumber>
        </recommendedName>
        <alternativeName>
            <fullName evidence="3">CoaB</fullName>
        </alternativeName>
        <alternativeName>
            <fullName evidence="3">Phosphopantothenoylcysteine synthetase</fullName>
            <shortName evidence="3">PPC synthetase</shortName>
            <shortName evidence="3">PPC-S</shortName>
        </alternativeName>
    </domain>
</protein>
<organism evidence="7 8">
    <name type="scientific">Prosthecochloris marina</name>
    <dbReference type="NCBI Taxonomy" id="2017681"/>
    <lineage>
        <taxon>Bacteria</taxon>
        <taxon>Pseudomonadati</taxon>
        <taxon>Chlorobiota</taxon>
        <taxon>Chlorobiia</taxon>
        <taxon>Chlorobiales</taxon>
        <taxon>Chlorobiaceae</taxon>
        <taxon>Prosthecochloris</taxon>
    </lineage>
</organism>
<dbReference type="PANTHER" id="PTHR14359">
    <property type="entry name" value="HOMO-OLIGOMERIC FLAVIN CONTAINING CYS DECARBOXYLASE FAMILY"/>
    <property type="match status" value="1"/>
</dbReference>
<accession>A0A317T7S7</accession>
<dbReference type="Gene3D" id="3.40.50.1950">
    <property type="entry name" value="Flavin prenyltransferase-like"/>
    <property type="match status" value="1"/>
</dbReference>
<dbReference type="InterPro" id="IPR003382">
    <property type="entry name" value="Flavoprotein"/>
</dbReference>
<evidence type="ECO:0000256" key="3">
    <source>
        <dbReference type="HAMAP-Rule" id="MF_02225"/>
    </source>
</evidence>
<sequence>MNLKNKNILLGICAGIAAYKIPALIRLLKKQGANVRVLATQAATRFVTELTLSTLSQEPVYTDIFPDSFSTEEDWTKHISMGEWADMYVIAPATANTIAKLSAGICDDMLSASFITLRPNKPKLIFPAMDGEMFTSASVQRNLAWLSRNGCTVINPESGELASGQCGTGRMPEPEAIVKIIETTETTVEATPRLSKLQEKSIVITAGPTREKIDDVRFISNYSSGKMGFALATSAAKRGAKVTLVTGPVHLPTPEGVDRLDIESTEEMDLAVKEHYQSCDIFIGAAAVADYRPANYVTGKLKKNSKTMEINLVRNPDILAGFSKQKKKHQIAIGFSLETAGNLDNAKEKLEQKQLDLVAYNTFDGKTSGFEVDTNILTLIDKHMNVYELPLLGKHEAAERMLDIVEELINSDK</sequence>
<comment type="cofactor">
    <cofactor evidence="3">
        <name>Mg(2+)</name>
        <dbReference type="ChEBI" id="CHEBI:18420"/>
    </cofactor>
</comment>
<dbReference type="SUPFAM" id="SSF52507">
    <property type="entry name" value="Homo-oligomeric flavin-containing Cys decarboxylases, HFCD"/>
    <property type="match status" value="1"/>
</dbReference>
<reference evidence="8" key="1">
    <citation type="submission" date="2017-10" db="EMBL/GenBank/DDBJ databases">
        <authorList>
            <person name="Gaisin V.A."/>
            <person name="Rysina M.S."/>
            <person name="Grouzdev D.S."/>
        </authorList>
    </citation>
    <scope>NUCLEOTIDE SEQUENCE [LARGE SCALE GENOMIC DNA]</scope>
    <source>
        <strain evidence="8">V1</strain>
    </source>
</reference>
<comment type="caution">
    <text evidence="3">Lacks conserved residue(s) required for the propagation of feature annotation.</text>
</comment>
<feature type="region of interest" description="Phosphopantothenoylcysteine decarboxylase" evidence="3">
    <location>
        <begin position="1"/>
        <end position="201"/>
    </location>
</feature>
<comment type="caution">
    <text evidence="7">The sequence shown here is derived from an EMBL/GenBank/DDBJ whole genome shotgun (WGS) entry which is preliminary data.</text>
</comment>
<name>A0A317T7S7_9CHLB</name>
<feature type="region of interest" description="Phosphopantothenate--cysteine ligase" evidence="3">
    <location>
        <begin position="202"/>
        <end position="413"/>
    </location>
</feature>
<feature type="binding site" evidence="3">
    <location>
        <position position="335"/>
    </location>
    <ligand>
        <name>CTP</name>
        <dbReference type="ChEBI" id="CHEBI:37563"/>
    </ligand>
</feature>
<comment type="catalytic activity">
    <reaction evidence="3 4">
        <text>(R)-4'-phosphopantothenate + L-cysteine + CTP = N-[(R)-4-phosphopantothenoyl]-L-cysteine + CMP + diphosphate + H(+)</text>
        <dbReference type="Rhea" id="RHEA:19397"/>
        <dbReference type="ChEBI" id="CHEBI:10986"/>
        <dbReference type="ChEBI" id="CHEBI:15378"/>
        <dbReference type="ChEBI" id="CHEBI:33019"/>
        <dbReference type="ChEBI" id="CHEBI:35235"/>
        <dbReference type="ChEBI" id="CHEBI:37563"/>
        <dbReference type="ChEBI" id="CHEBI:59458"/>
        <dbReference type="ChEBI" id="CHEBI:60377"/>
        <dbReference type="EC" id="6.3.2.5"/>
    </reaction>
</comment>
<comment type="similarity">
    <text evidence="3 4">In the C-terminal section; belongs to the PPC synthetase family.</text>
</comment>
<keyword evidence="3" id="KW-0511">Multifunctional enzyme</keyword>
<dbReference type="GO" id="GO:0015937">
    <property type="term" value="P:coenzyme A biosynthetic process"/>
    <property type="evidence" value="ECO:0007669"/>
    <property type="project" value="UniProtKB-UniRule"/>
</dbReference>
<comment type="cofactor">
    <cofactor evidence="3">
        <name>FMN</name>
        <dbReference type="ChEBI" id="CHEBI:58210"/>
    </cofactor>
    <text evidence="3">Binds 1 FMN per subunit.</text>
</comment>
<keyword evidence="3 4" id="KW-0436">Ligase</keyword>
<dbReference type="Gene3D" id="3.40.50.10300">
    <property type="entry name" value="CoaB-like"/>
    <property type="match status" value="1"/>
</dbReference>
<feature type="domain" description="Flavoprotein" evidence="5">
    <location>
        <begin position="6"/>
        <end position="180"/>
    </location>
</feature>
<evidence type="ECO:0000259" key="5">
    <source>
        <dbReference type="Pfam" id="PF02441"/>
    </source>
</evidence>
<dbReference type="AlphaFoldDB" id="A0A317T7S7"/>
<dbReference type="EC" id="4.1.1.36" evidence="3"/>
<comment type="catalytic activity">
    <reaction evidence="3 4">
        <text>N-[(R)-4-phosphopantothenoyl]-L-cysteine + H(+) = (R)-4'-phosphopantetheine + CO2</text>
        <dbReference type="Rhea" id="RHEA:16793"/>
        <dbReference type="ChEBI" id="CHEBI:15378"/>
        <dbReference type="ChEBI" id="CHEBI:16526"/>
        <dbReference type="ChEBI" id="CHEBI:59458"/>
        <dbReference type="ChEBI" id="CHEBI:61723"/>
        <dbReference type="EC" id="4.1.1.36"/>
    </reaction>
</comment>
<dbReference type="InterPro" id="IPR005252">
    <property type="entry name" value="CoaBC"/>
</dbReference>
<keyword evidence="2 3" id="KW-0456">Lyase</keyword>
<dbReference type="NCBIfam" id="TIGR00521">
    <property type="entry name" value="coaBC_dfp"/>
    <property type="match status" value="1"/>
</dbReference>
<evidence type="ECO:0000259" key="6">
    <source>
        <dbReference type="Pfam" id="PF04127"/>
    </source>
</evidence>